<dbReference type="Proteomes" id="UP001142393">
    <property type="component" value="Unassembled WGS sequence"/>
</dbReference>
<reference evidence="2 3" key="1">
    <citation type="journal article" date="2023" name="Proc. Natl. Acad. Sci. U.S.A.">
        <title>A global phylogenomic analysis of the shiitake genus Lentinula.</title>
        <authorList>
            <person name="Sierra-Patev S."/>
            <person name="Min B."/>
            <person name="Naranjo-Ortiz M."/>
            <person name="Looney B."/>
            <person name="Konkel Z."/>
            <person name="Slot J.C."/>
            <person name="Sakamoto Y."/>
            <person name="Steenwyk J.L."/>
            <person name="Rokas A."/>
            <person name="Carro J."/>
            <person name="Camarero S."/>
            <person name="Ferreira P."/>
            <person name="Molpeceres G."/>
            <person name="Ruiz-Duenas F.J."/>
            <person name="Serrano A."/>
            <person name="Henrissat B."/>
            <person name="Drula E."/>
            <person name="Hughes K.W."/>
            <person name="Mata J.L."/>
            <person name="Ishikawa N.K."/>
            <person name="Vargas-Isla R."/>
            <person name="Ushijima S."/>
            <person name="Smith C.A."/>
            <person name="Donoghue J."/>
            <person name="Ahrendt S."/>
            <person name="Andreopoulos W."/>
            <person name="He G."/>
            <person name="LaButti K."/>
            <person name="Lipzen A."/>
            <person name="Ng V."/>
            <person name="Riley R."/>
            <person name="Sandor L."/>
            <person name="Barry K."/>
            <person name="Martinez A.T."/>
            <person name="Xiao Y."/>
            <person name="Gibbons J.G."/>
            <person name="Terashima K."/>
            <person name="Grigoriev I.V."/>
            <person name="Hibbett D."/>
        </authorList>
    </citation>
    <scope>NUCLEOTIDE SEQUENCE [LARGE SCALE GENOMIC DNA]</scope>
    <source>
        <strain evidence="2 3">TFB7810</strain>
    </source>
</reference>
<name>A0A9W8P6Z9_9AGAR</name>
<dbReference type="EMBL" id="JANVFU010000003">
    <property type="protein sequence ID" value="KAJ3748144.1"/>
    <property type="molecule type" value="Genomic_DNA"/>
</dbReference>
<protein>
    <submittedName>
        <fullName evidence="2">Uncharacterized protein</fullName>
    </submittedName>
</protein>
<accession>A0A9W8P6Z9</accession>
<organism evidence="2 3">
    <name type="scientific">Lentinula detonsa</name>
    <dbReference type="NCBI Taxonomy" id="2804962"/>
    <lineage>
        <taxon>Eukaryota</taxon>
        <taxon>Fungi</taxon>
        <taxon>Dikarya</taxon>
        <taxon>Basidiomycota</taxon>
        <taxon>Agaricomycotina</taxon>
        <taxon>Agaricomycetes</taxon>
        <taxon>Agaricomycetidae</taxon>
        <taxon>Agaricales</taxon>
        <taxon>Marasmiineae</taxon>
        <taxon>Omphalotaceae</taxon>
        <taxon>Lentinula</taxon>
    </lineage>
</organism>
<comment type="caution">
    <text evidence="2">The sequence shown here is derived from an EMBL/GenBank/DDBJ whole genome shotgun (WGS) entry which is preliminary data.</text>
</comment>
<evidence type="ECO:0000256" key="1">
    <source>
        <dbReference type="SAM" id="MobiDB-lite"/>
    </source>
</evidence>
<feature type="region of interest" description="Disordered" evidence="1">
    <location>
        <begin position="229"/>
        <end position="257"/>
    </location>
</feature>
<gene>
    <name evidence="2" type="ORF">DFH05DRAFT_1541564</name>
</gene>
<evidence type="ECO:0000313" key="3">
    <source>
        <dbReference type="Proteomes" id="UP001142393"/>
    </source>
</evidence>
<keyword evidence="3" id="KW-1185">Reference proteome</keyword>
<dbReference type="AlphaFoldDB" id="A0A9W8P6Z9"/>
<proteinExistence type="predicted"/>
<sequence length="399" mass="45077">MDWFQGTGLGAYPCKFYLTHKRLCSVSTILRTPTCSEASWTYIGARYLTEMVNTVMDKARRLADNVHVQEEEEVVPEDGGPEDDGRITIYSQSHAISPNIPSYNAARSLVQVWPSKSISTAFREPEPVVTSSLAGRKRPRSMLEPSFPVHAPRWGFGLASRFKSRLLSFSLTNDKSSEEIQMSERRTLIFGKDAEIWYVSITYYFFDSFINIYKYTPDSLEATFAATNNDESYERPTKRTKLHLDQSSTSSSSTPPAPLILKWDDSDRYCILRLEPANAETFSAPQYAMFITRQTRVKECLDSQIPKSLPKNTTSSSDLDIAANSNSEPPSTVGAINGAFVDFPRQLNTDDWVVGPHHVRTREEDLWILELGSVQFKDDRPDTNVACDKINDNFRSDLG</sequence>
<evidence type="ECO:0000313" key="2">
    <source>
        <dbReference type="EMBL" id="KAJ3748144.1"/>
    </source>
</evidence>